<comment type="caution">
    <text evidence="1">The sequence shown here is derived from an EMBL/GenBank/DDBJ whole genome shotgun (WGS) entry which is preliminary data.</text>
</comment>
<dbReference type="EMBL" id="MU839848">
    <property type="protein sequence ID" value="KAK1750252.1"/>
    <property type="molecule type" value="Genomic_DNA"/>
</dbReference>
<evidence type="ECO:0000313" key="1">
    <source>
        <dbReference type="EMBL" id="KAK1750252.1"/>
    </source>
</evidence>
<sequence length="79" mass="8983">MVFFHRDWGMTTTATLGWWTLDSVTLTLTPFLTRIPFCVSNIGEIQRRDGVVVVVVVGFHPRMYCSATAVALRRLPLTR</sequence>
<proteinExistence type="predicted"/>
<organism evidence="1 2">
    <name type="scientific">Echria macrotheca</name>
    <dbReference type="NCBI Taxonomy" id="438768"/>
    <lineage>
        <taxon>Eukaryota</taxon>
        <taxon>Fungi</taxon>
        <taxon>Dikarya</taxon>
        <taxon>Ascomycota</taxon>
        <taxon>Pezizomycotina</taxon>
        <taxon>Sordariomycetes</taxon>
        <taxon>Sordariomycetidae</taxon>
        <taxon>Sordariales</taxon>
        <taxon>Schizotheciaceae</taxon>
        <taxon>Echria</taxon>
    </lineage>
</organism>
<evidence type="ECO:0000313" key="2">
    <source>
        <dbReference type="Proteomes" id="UP001239445"/>
    </source>
</evidence>
<dbReference type="AlphaFoldDB" id="A0AAJ0F1Q5"/>
<protein>
    <submittedName>
        <fullName evidence="1">Uncharacterized protein</fullName>
    </submittedName>
</protein>
<reference evidence="1" key="1">
    <citation type="submission" date="2023-06" db="EMBL/GenBank/DDBJ databases">
        <title>Genome-scale phylogeny and comparative genomics of the fungal order Sordariales.</title>
        <authorList>
            <consortium name="Lawrence Berkeley National Laboratory"/>
            <person name="Hensen N."/>
            <person name="Bonometti L."/>
            <person name="Westerberg I."/>
            <person name="Brannstrom I.O."/>
            <person name="Guillou S."/>
            <person name="Cros-Aarteil S."/>
            <person name="Calhoun S."/>
            <person name="Haridas S."/>
            <person name="Kuo A."/>
            <person name="Mondo S."/>
            <person name="Pangilinan J."/>
            <person name="Riley R."/>
            <person name="Labutti K."/>
            <person name="Andreopoulos B."/>
            <person name="Lipzen A."/>
            <person name="Chen C."/>
            <person name="Yanf M."/>
            <person name="Daum C."/>
            <person name="Ng V."/>
            <person name="Clum A."/>
            <person name="Steindorff A."/>
            <person name="Ohm R."/>
            <person name="Martin F."/>
            <person name="Silar P."/>
            <person name="Natvig D."/>
            <person name="Lalanne C."/>
            <person name="Gautier V."/>
            <person name="Ament-Velasquez S.L."/>
            <person name="Kruys A."/>
            <person name="Hutchinson M.I."/>
            <person name="Powell A.J."/>
            <person name="Barry K."/>
            <person name="Miller A.N."/>
            <person name="Grigoriev I.V."/>
            <person name="Debuchy R."/>
            <person name="Gladieux P."/>
            <person name="Thoren M.H."/>
            <person name="Johannesson H."/>
        </authorList>
    </citation>
    <scope>NUCLEOTIDE SEQUENCE</scope>
    <source>
        <strain evidence="1">PSN4</strain>
    </source>
</reference>
<name>A0AAJ0F1Q5_9PEZI</name>
<dbReference type="Proteomes" id="UP001239445">
    <property type="component" value="Unassembled WGS sequence"/>
</dbReference>
<accession>A0AAJ0F1Q5</accession>
<gene>
    <name evidence="1" type="ORF">QBC47DRAFT_394302</name>
</gene>
<keyword evidence="2" id="KW-1185">Reference proteome</keyword>